<sequence length="226" mass="24017">MWRLHPSPEALGSRDSGTRIILPCGDSAFLVELPELTAVVAYYRGLTGAGASGLAVPPGIIDVVPAARTVLVTFDPGTIRPSEVCDWLQSAEPARDVVSSGREVTIEVSYGGPDLTETAQFLRMSEADVVKLHTSSEWTAAFSGFAPGFVYLVTSHERLRVPRRNTPRTAVPAGSVGLAGEFSGVYPRSSPGGWQLIGITTAALWDASKAEPALIRPGDLVRFVEV</sequence>
<dbReference type="Pfam" id="PF02682">
    <property type="entry name" value="CT_C_D"/>
    <property type="match status" value="1"/>
</dbReference>
<dbReference type="EMBL" id="JBHMBH010000023">
    <property type="protein sequence ID" value="MFB9714614.1"/>
    <property type="molecule type" value="Genomic_DNA"/>
</dbReference>
<protein>
    <submittedName>
        <fullName evidence="5">5-oxoprolinase subunit PxpB</fullName>
        <ecNumber evidence="5">3.5.2.9</ecNumber>
    </submittedName>
</protein>
<comment type="caution">
    <text evidence="5">The sequence shown here is derived from an EMBL/GenBank/DDBJ whole genome shotgun (WGS) entry which is preliminary data.</text>
</comment>
<keyword evidence="1" id="KW-0547">Nucleotide-binding</keyword>
<keyword evidence="3" id="KW-0067">ATP-binding</keyword>
<dbReference type="PANTHER" id="PTHR34698:SF2">
    <property type="entry name" value="5-OXOPROLINASE SUBUNIT B"/>
    <property type="match status" value="1"/>
</dbReference>
<dbReference type="SUPFAM" id="SSF160467">
    <property type="entry name" value="PH0987 N-terminal domain-like"/>
    <property type="match status" value="1"/>
</dbReference>
<dbReference type="SUPFAM" id="SSF50891">
    <property type="entry name" value="Cyclophilin-like"/>
    <property type="match status" value="1"/>
</dbReference>
<evidence type="ECO:0000313" key="5">
    <source>
        <dbReference type="EMBL" id="MFB9714614.1"/>
    </source>
</evidence>
<accession>A0ABV5UQ02</accession>
<evidence type="ECO:0000259" key="4">
    <source>
        <dbReference type="SMART" id="SM00796"/>
    </source>
</evidence>
<dbReference type="SMART" id="SM00796">
    <property type="entry name" value="AHS1"/>
    <property type="match status" value="1"/>
</dbReference>
<dbReference type="InterPro" id="IPR010016">
    <property type="entry name" value="PxpB"/>
</dbReference>
<dbReference type="Proteomes" id="UP001589536">
    <property type="component" value="Unassembled WGS sequence"/>
</dbReference>
<name>A0ABV5UQ02_9MICC</name>
<proteinExistence type="predicted"/>
<dbReference type="InterPro" id="IPR003833">
    <property type="entry name" value="CT_C_D"/>
</dbReference>
<evidence type="ECO:0000256" key="3">
    <source>
        <dbReference type="ARBA" id="ARBA00022840"/>
    </source>
</evidence>
<evidence type="ECO:0000256" key="2">
    <source>
        <dbReference type="ARBA" id="ARBA00022801"/>
    </source>
</evidence>
<keyword evidence="6" id="KW-1185">Reference proteome</keyword>
<dbReference type="EC" id="3.5.2.9" evidence="5"/>
<dbReference type="GO" id="GO:0017168">
    <property type="term" value="F:5-oxoprolinase (ATP-hydrolyzing) activity"/>
    <property type="evidence" value="ECO:0007669"/>
    <property type="project" value="UniProtKB-EC"/>
</dbReference>
<reference evidence="5 6" key="1">
    <citation type="submission" date="2024-09" db="EMBL/GenBank/DDBJ databases">
        <authorList>
            <person name="Sun Q."/>
            <person name="Mori K."/>
        </authorList>
    </citation>
    <scope>NUCLEOTIDE SEQUENCE [LARGE SCALE GENOMIC DNA]</scope>
    <source>
        <strain evidence="5 6">JCM 13519</strain>
    </source>
</reference>
<dbReference type="RefSeq" id="WP_345051771.1">
    <property type="nucleotide sequence ID" value="NZ_BAABED010000001.1"/>
</dbReference>
<feature type="domain" description="Carboxyltransferase" evidence="4">
    <location>
        <begin position="19"/>
        <end position="215"/>
    </location>
</feature>
<dbReference type="PANTHER" id="PTHR34698">
    <property type="entry name" value="5-OXOPROLINASE SUBUNIT B"/>
    <property type="match status" value="1"/>
</dbReference>
<dbReference type="InterPro" id="IPR029000">
    <property type="entry name" value="Cyclophilin-like_dom_sf"/>
</dbReference>
<evidence type="ECO:0000256" key="1">
    <source>
        <dbReference type="ARBA" id="ARBA00022741"/>
    </source>
</evidence>
<dbReference type="Gene3D" id="2.40.100.10">
    <property type="entry name" value="Cyclophilin-like"/>
    <property type="match status" value="1"/>
</dbReference>
<dbReference type="NCBIfam" id="TIGR00370">
    <property type="entry name" value="5-oxoprolinase subunit PxpB"/>
    <property type="match status" value="1"/>
</dbReference>
<organism evidence="5 6">
    <name type="scientific">Arthrobacter methylotrophus</name>
    <dbReference type="NCBI Taxonomy" id="121291"/>
    <lineage>
        <taxon>Bacteria</taxon>
        <taxon>Bacillati</taxon>
        <taxon>Actinomycetota</taxon>
        <taxon>Actinomycetes</taxon>
        <taxon>Micrococcales</taxon>
        <taxon>Micrococcaceae</taxon>
        <taxon>Arthrobacter</taxon>
    </lineage>
</organism>
<keyword evidence="2 5" id="KW-0378">Hydrolase</keyword>
<gene>
    <name evidence="5" type="primary">pxpB</name>
    <name evidence="5" type="ORF">ACFFPI_10830</name>
</gene>
<evidence type="ECO:0000313" key="6">
    <source>
        <dbReference type="Proteomes" id="UP001589536"/>
    </source>
</evidence>
<dbReference type="Gene3D" id="3.30.1360.40">
    <property type="match status" value="1"/>
</dbReference>